<evidence type="ECO:0000313" key="4">
    <source>
        <dbReference type="Proteomes" id="UP000002499"/>
    </source>
</evidence>
<keyword evidence="4" id="KW-1185">Reference proteome</keyword>
<dbReference type="InParanoid" id="E9E0H4"/>
<dbReference type="EMBL" id="GL698489">
    <property type="protein sequence ID" value="EFY90594.1"/>
    <property type="molecule type" value="Genomic_DNA"/>
</dbReference>
<evidence type="ECO:0000256" key="2">
    <source>
        <dbReference type="SAM" id="Phobius"/>
    </source>
</evidence>
<dbReference type="OMA" id="ASTECIR"/>
<feature type="compositionally biased region" description="Low complexity" evidence="1">
    <location>
        <begin position="126"/>
        <end position="144"/>
    </location>
</feature>
<feature type="compositionally biased region" description="Low complexity" evidence="1">
    <location>
        <begin position="15"/>
        <end position="75"/>
    </location>
</feature>
<reference evidence="3 4" key="1">
    <citation type="journal article" date="2011" name="PLoS Genet.">
        <title>Genome sequencing and comparative transcriptomics of the model entomopathogenic fungi Metarhizium anisopliae and M. acridum.</title>
        <authorList>
            <person name="Gao Q."/>
            <person name="Jin K."/>
            <person name="Ying S.H."/>
            <person name="Zhang Y."/>
            <person name="Xiao G."/>
            <person name="Shang Y."/>
            <person name="Duan Z."/>
            <person name="Hu X."/>
            <person name="Xie X.Q."/>
            <person name="Zhou G."/>
            <person name="Peng G."/>
            <person name="Luo Z."/>
            <person name="Huang W."/>
            <person name="Wang B."/>
            <person name="Fang W."/>
            <person name="Wang S."/>
            <person name="Zhong Y."/>
            <person name="Ma L.J."/>
            <person name="St Leger R.J."/>
            <person name="Zhao G.P."/>
            <person name="Pei Y."/>
            <person name="Feng M.G."/>
            <person name="Xia Y."/>
            <person name="Wang C."/>
        </authorList>
    </citation>
    <scope>NUCLEOTIDE SEQUENCE [LARGE SCALE GENOMIC DNA]</scope>
    <source>
        <strain evidence="3 4">CQMa 102</strain>
    </source>
</reference>
<feature type="region of interest" description="Disordered" evidence="1">
    <location>
        <begin position="280"/>
        <end position="314"/>
    </location>
</feature>
<keyword evidence="2" id="KW-0472">Membrane</keyword>
<feature type="transmembrane region" description="Helical" evidence="2">
    <location>
        <begin position="161"/>
        <end position="183"/>
    </location>
</feature>
<organism evidence="4">
    <name type="scientific">Metarhizium acridum (strain CQMa 102)</name>
    <dbReference type="NCBI Taxonomy" id="655827"/>
    <lineage>
        <taxon>Eukaryota</taxon>
        <taxon>Fungi</taxon>
        <taxon>Dikarya</taxon>
        <taxon>Ascomycota</taxon>
        <taxon>Pezizomycotina</taxon>
        <taxon>Sordariomycetes</taxon>
        <taxon>Hypocreomycetidae</taxon>
        <taxon>Hypocreales</taxon>
        <taxon>Clavicipitaceae</taxon>
        <taxon>Metarhizium</taxon>
    </lineage>
</organism>
<evidence type="ECO:0000313" key="3">
    <source>
        <dbReference type="EMBL" id="EFY90594.1"/>
    </source>
</evidence>
<dbReference type="KEGG" id="maw:19247683"/>
<dbReference type="HOGENOM" id="CLU_055315_0_0_1"/>
<feature type="compositionally biased region" description="Low complexity" evidence="1">
    <location>
        <begin position="103"/>
        <end position="117"/>
    </location>
</feature>
<evidence type="ECO:0000256" key="1">
    <source>
        <dbReference type="SAM" id="MobiDB-lite"/>
    </source>
</evidence>
<feature type="region of interest" description="Disordered" evidence="1">
    <location>
        <begin position="1"/>
        <end position="157"/>
    </location>
</feature>
<proteinExistence type="predicted"/>
<dbReference type="OrthoDB" id="4941443at2759"/>
<dbReference type="GeneID" id="19247683"/>
<keyword evidence="2" id="KW-0812">Transmembrane</keyword>
<accession>E9E0H4</accession>
<sequence>MTTVKGSPVTSLQESTSSAAAGSSPTVNGVGSVGGSSPAVPSSPSRPSPSAAEGSISTTAPASSSVPPTVGASPGTWTGVPPVIPNTYPPSPLPSRPSELVVATSAPRTSTASTADGGVVGGGSGSSTSPSSPRGTPNTTSPTSDQETSSPGSELSAGAKAGIGVSIAVACLGIISAVFYFGWRRRRDERNPGLGEDTVSWLRHAGEKHRTLQAIPAFGPTRKVGGGDRDGSGAGGLAMSLEPSSHLTYLSLGSEPSPGDDMSGIGMALSSDIYDALDSPTLVAEGGSETPLRDGDLDSPVMPRFMVPHGDSPA</sequence>
<gene>
    <name evidence="3" type="ORF">MAC_03372</name>
</gene>
<dbReference type="Proteomes" id="UP000002499">
    <property type="component" value="Unassembled WGS sequence"/>
</dbReference>
<keyword evidence="2" id="KW-1133">Transmembrane helix</keyword>
<name>E9E0H4_METAQ</name>
<protein>
    <submittedName>
        <fullName evidence="3">Uncharacterized protein</fullName>
    </submittedName>
</protein>
<feature type="compositionally biased region" description="Pro residues" evidence="1">
    <location>
        <begin position="82"/>
        <end position="95"/>
    </location>
</feature>
<feature type="compositionally biased region" description="Polar residues" evidence="1">
    <location>
        <begin position="1"/>
        <end position="14"/>
    </location>
</feature>
<dbReference type="AlphaFoldDB" id="E9E0H4"/>